<reference evidence="11" key="1">
    <citation type="journal article" date="2013" name="Nat. Biotechnol.">
        <title>Draft genome sequence of chickpea (Cicer arietinum) provides a resource for trait improvement.</title>
        <authorList>
            <person name="Varshney R.K."/>
            <person name="Song C."/>
            <person name="Saxena R.K."/>
            <person name="Azam S."/>
            <person name="Yu S."/>
            <person name="Sharpe A.G."/>
            <person name="Cannon S."/>
            <person name="Baek J."/>
            <person name="Rosen B.D."/>
            <person name="Tar'an B."/>
            <person name="Millan T."/>
            <person name="Zhang X."/>
            <person name="Ramsay L.D."/>
            <person name="Iwata A."/>
            <person name="Wang Y."/>
            <person name="Nelson W."/>
            <person name="Farmer A.D."/>
            <person name="Gaur P.M."/>
            <person name="Soderlund C."/>
            <person name="Penmetsa R.V."/>
            <person name="Xu C."/>
            <person name="Bharti A.K."/>
            <person name="He W."/>
            <person name="Winter P."/>
            <person name="Zhao S."/>
            <person name="Hane J.K."/>
            <person name="Carrasquilla-Garcia N."/>
            <person name="Condie J.A."/>
            <person name="Upadhyaya H.D."/>
            <person name="Luo M.C."/>
            <person name="Thudi M."/>
            <person name="Gowda C.L."/>
            <person name="Singh N.P."/>
            <person name="Lichtenzveig J."/>
            <person name="Gali K.K."/>
            <person name="Rubio J."/>
            <person name="Nadarajan N."/>
            <person name="Dolezel J."/>
            <person name="Bansal K.C."/>
            <person name="Xu X."/>
            <person name="Edwards D."/>
            <person name="Zhang G."/>
            <person name="Kahl G."/>
            <person name="Gil J."/>
            <person name="Singh K.B."/>
            <person name="Datta S.K."/>
            <person name="Jackson S.A."/>
            <person name="Wang J."/>
            <person name="Cook D.R."/>
        </authorList>
    </citation>
    <scope>NUCLEOTIDE SEQUENCE [LARGE SCALE GENOMIC DNA]</scope>
    <source>
        <strain evidence="11">cv. CDC Frontier</strain>
    </source>
</reference>
<evidence type="ECO:0000256" key="1">
    <source>
        <dbReference type="ARBA" id="ARBA00004123"/>
    </source>
</evidence>
<dbReference type="PANTHER" id="PTHR11850">
    <property type="entry name" value="HOMEOBOX PROTEIN TRANSCRIPTION FACTORS"/>
    <property type="match status" value="1"/>
</dbReference>
<dbReference type="FunFam" id="1.10.10.60:FF:000083">
    <property type="entry name" value="BEL1-like homeodomain protein 4"/>
    <property type="match status" value="1"/>
</dbReference>
<comment type="similarity">
    <text evidence="2">Belongs to the TALE/BELL homeobox family.</text>
</comment>
<dbReference type="OrthoDB" id="10056939at2759"/>
<evidence type="ECO:0000313" key="13">
    <source>
        <dbReference type="RefSeq" id="XP_027189600.1"/>
    </source>
</evidence>
<keyword evidence="6" id="KW-0804">Transcription</keyword>
<dbReference type="InterPro" id="IPR050224">
    <property type="entry name" value="TALE_homeobox"/>
</dbReference>
<dbReference type="InterPro" id="IPR001356">
    <property type="entry name" value="HD"/>
</dbReference>
<feature type="compositionally biased region" description="Basic and acidic residues" evidence="9">
    <location>
        <begin position="456"/>
        <end position="473"/>
    </location>
</feature>
<dbReference type="GO" id="GO:0005634">
    <property type="term" value="C:nucleus"/>
    <property type="evidence" value="ECO:0007669"/>
    <property type="project" value="UniProtKB-SubCell"/>
</dbReference>
<dbReference type="Gene3D" id="1.10.10.60">
    <property type="entry name" value="Homeodomain-like"/>
    <property type="match status" value="1"/>
</dbReference>
<keyword evidence="5 8" id="KW-0371">Homeobox</keyword>
<dbReference type="KEGG" id="cam:101499790"/>
<dbReference type="GO" id="GO:0003677">
    <property type="term" value="F:DNA binding"/>
    <property type="evidence" value="ECO:0007669"/>
    <property type="project" value="UniProtKB-UniRule"/>
</dbReference>
<reference evidence="12 13" key="2">
    <citation type="submission" date="2025-04" db="UniProtKB">
        <authorList>
            <consortium name="RefSeq"/>
        </authorList>
    </citation>
    <scope>IDENTIFICATION</scope>
    <source>
        <tissue evidence="12 13">Etiolated seedlings</tissue>
    </source>
</reference>
<evidence type="ECO:0000256" key="6">
    <source>
        <dbReference type="ARBA" id="ARBA00023163"/>
    </source>
</evidence>
<accession>A0A1S2Y6A5</accession>
<keyword evidence="7 8" id="KW-0539">Nucleus</keyword>
<dbReference type="InterPro" id="IPR009057">
    <property type="entry name" value="Homeodomain-like_sf"/>
</dbReference>
<feature type="compositionally biased region" description="Basic and acidic residues" evidence="9">
    <location>
        <begin position="220"/>
        <end position="230"/>
    </location>
</feature>
<evidence type="ECO:0000256" key="7">
    <source>
        <dbReference type="ARBA" id="ARBA00023242"/>
    </source>
</evidence>
<feature type="region of interest" description="Disordered" evidence="9">
    <location>
        <begin position="438"/>
        <end position="474"/>
    </location>
</feature>
<dbReference type="InterPro" id="IPR008422">
    <property type="entry name" value="KN_HD"/>
</dbReference>
<comment type="subcellular location">
    <subcellularLocation>
        <location evidence="1 8">Nucleus</location>
    </subcellularLocation>
</comment>
<organism evidence="11 12">
    <name type="scientific">Cicer arietinum</name>
    <name type="common">Chickpea</name>
    <name type="synonym">Garbanzo</name>
    <dbReference type="NCBI Taxonomy" id="3827"/>
    <lineage>
        <taxon>Eukaryota</taxon>
        <taxon>Viridiplantae</taxon>
        <taxon>Streptophyta</taxon>
        <taxon>Embryophyta</taxon>
        <taxon>Tracheophyta</taxon>
        <taxon>Spermatophyta</taxon>
        <taxon>Magnoliopsida</taxon>
        <taxon>eudicotyledons</taxon>
        <taxon>Gunneridae</taxon>
        <taxon>Pentapetalae</taxon>
        <taxon>rosids</taxon>
        <taxon>fabids</taxon>
        <taxon>Fabales</taxon>
        <taxon>Fabaceae</taxon>
        <taxon>Papilionoideae</taxon>
        <taxon>50 kb inversion clade</taxon>
        <taxon>NPAAA clade</taxon>
        <taxon>Hologalegina</taxon>
        <taxon>IRL clade</taxon>
        <taxon>Cicereae</taxon>
        <taxon>Cicer</taxon>
    </lineage>
</organism>
<dbReference type="RefSeq" id="XP_027189600.1">
    <property type="nucleotide sequence ID" value="XM_027333799.1"/>
</dbReference>
<keyword evidence="4 8" id="KW-0238">DNA-binding</keyword>
<evidence type="ECO:0000256" key="5">
    <source>
        <dbReference type="ARBA" id="ARBA00023155"/>
    </source>
</evidence>
<proteinExistence type="inferred from homology"/>
<dbReference type="SMART" id="SM00574">
    <property type="entry name" value="POX"/>
    <property type="match status" value="1"/>
</dbReference>
<dbReference type="SMART" id="SM00389">
    <property type="entry name" value="HOX"/>
    <property type="match status" value="1"/>
</dbReference>
<feature type="region of interest" description="Disordered" evidence="9">
    <location>
        <begin position="213"/>
        <end position="257"/>
    </location>
</feature>
<dbReference type="PROSITE" id="PS50071">
    <property type="entry name" value="HOMEOBOX_2"/>
    <property type="match status" value="1"/>
</dbReference>
<dbReference type="InterPro" id="IPR006563">
    <property type="entry name" value="POX_dom"/>
</dbReference>
<dbReference type="PaxDb" id="3827-XP_004499204.1"/>
<dbReference type="AlphaFoldDB" id="A0A1S2Y6A5"/>
<protein>
    <submittedName>
        <fullName evidence="12 13">BEL1-like homeodomain protein 7</fullName>
    </submittedName>
</protein>
<feature type="region of interest" description="Disordered" evidence="9">
    <location>
        <begin position="48"/>
        <end position="67"/>
    </location>
</feature>
<dbReference type="Pfam" id="PF05920">
    <property type="entry name" value="Homeobox_KN"/>
    <property type="match status" value="1"/>
</dbReference>
<evidence type="ECO:0000256" key="9">
    <source>
        <dbReference type="SAM" id="MobiDB-lite"/>
    </source>
</evidence>
<dbReference type="eggNOG" id="KOG0773">
    <property type="taxonomic scope" value="Eukaryota"/>
</dbReference>
<feature type="compositionally biased region" description="Low complexity" evidence="9">
    <location>
        <begin position="442"/>
        <end position="452"/>
    </location>
</feature>
<gene>
    <name evidence="12 13" type="primary">LOC101499790</name>
</gene>
<evidence type="ECO:0000256" key="8">
    <source>
        <dbReference type="PROSITE-ProRule" id="PRU00108"/>
    </source>
</evidence>
<evidence type="ECO:0000313" key="11">
    <source>
        <dbReference type="Proteomes" id="UP000087171"/>
    </source>
</evidence>
<name>A0A1S2Y6A5_CICAR</name>
<keyword evidence="11" id="KW-1185">Reference proteome</keyword>
<evidence type="ECO:0000256" key="4">
    <source>
        <dbReference type="ARBA" id="ARBA00023125"/>
    </source>
</evidence>
<feature type="domain" description="Homeobox" evidence="10">
    <location>
        <begin position="366"/>
        <end position="429"/>
    </location>
</feature>
<evidence type="ECO:0000313" key="12">
    <source>
        <dbReference type="RefSeq" id="XP_004499204.1"/>
    </source>
</evidence>
<feature type="compositionally biased region" description="Polar residues" evidence="9">
    <location>
        <begin position="48"/>
        <end position="64"/>
    </location>
</feature>
<dbReference type="GeneID" id="101499790"/>
<dbReference type="RefSeq" id="XP_004499204.1">
    <property type="nucleotide sequence ID" value="XM_004499147.3"/>
</dbReference>
<sequence length="612" mass="67858">MYPNQAFSSGSYAEMMSANTLLPHNYNESVGGQNELKFISSIGDTMTMQPIDHSTSDPSRNSYASAEDSHVISRTQFGLVESDQNVQCQGLSLSLGTMMPSIASVPAFQYQYPGNGFSALLSAQIPNLKGSSSLKDDEAECMASLSSGGFHNTVKREGLYTIGLNEGQSDPCLHGSSSIPNNVLNSHYVKAAQELLDEIVNVRKALKQSGFEKQQSLRDTGLDGSKDSDGKSTSQSMQISSGPNGSNANNSSSELSPAERQLLLDKKTKLLSMLDEVDKRYRQYCHQMQIVVSSFDMVAGCGAAEPYTALALRTISRHFRCLRDAISGQIQATQRSLGEQEGIPRLRYVDQQLRQQKALQQLGVMRQAWRPQRGLPESSVSILRAWLFEHFLHPYPKDSEKIMLARQTGLTRNQVANWFINARVRLWKPMVEEMYKEEFGDSESSSNLLSENTPKAPRDDVQVSDNKREESQDKLVTVDGVQSSDHWTNVMDSRIEKMQGDQRFNMNNSPYSNAPISINQNADNCIMDSTPTTYDDLSELGNFAVGGHVSLALELRNSESDGFGVSNDDANKRRNQALASSPDTDLLDYHFADTGKQQHKFGNTHLLHEFVV</sequence>
<feature type="compositionally biased region" description="Low complexity" evidence="9">
    <location>
        <begin position="240"/>
        <end position="257"/>
    </location>
</feature>
<dbReference type="CDD" id="cd00086">
    <property type="entry name" value="homeodomain"/>
    <property type="match status" value="1"/>
</dbReference>
<evidence type="ECO:0000256" key="2">
    <source>
        <dbReference type="ARBA" id="ARBA00006454"/>
    </source>
</evidence>
<evidence type="ECO:0000259" key="10">
    <source>
        <dbReference type="PROSITE" id="PS50071"/>
    </source>
</evidence>
<dbReference type="Proteomes" id="UP000087171">
    <property type="component" value="Chromosome Ca4"/>
</dbReference>
<dbReference type="GO" id="GO:0006355">
    <property type="term" value="P:regulation of DNA-templated transcription"/>
    <property type="evidence" value="ECO:0007669"/>
    <property type="project" value="InterPro"/>
</dbReference>
<evidence type="ECO:0000256" key="3">
    <source>
        <dbReference type="ARBA" id="ARBA00023015"/>
    </source>
</evidence>
<dbReference type="SUPFAM" id="SSF46689">
    <property type="entry name" value="Homeodomain-like"/>
    <property type="match status" value="1"/>
</dbReference>
<keyword evidence="3" id="KW-0805">Transcription regulation</keyword>
<dbReference type="Pfam" id="PF07526">
    <property type="entry name" value="POX"/>
    <property type="match status" value="1"/>
</dbReference>
<feature type="DNA-binding region" description="Homeobox" evidence="8">
    <location>
        <begin position="368"/>
        <end position="430"/>
    </location>
</feature>
<dbReference type="STRING" id="3827.A0A1S2Y6A5"/>